<accession>A0A9N8ETL5</accession>
<feature type="chain" id="PRO_5040432646" evidence="1">
    <location>
        <begin position="32"/>
        <end position="348"/>
    </location>
</feature>
<dbReference type="AlphaFoldDB" id="A0A9N8ETL5"/>
<gene>
    <name evidence="2" type="ORF">SEMRO_1784_G297310.1</name>
</gene>
<dbReference type="EMBL" id="CAICTM010001782">
    <property type="protein sequence ID" value="CAB9526140.1"/>
    <property type="molecule type" value="Genomic_DNA"/>
</dbReference>
<dbReference type="OrthoDB" id="414322at2759"/>
<comment type="caution">
    <text evidence="2">The sequence shown here is derived from an EMBL/GenBank/DDBJ whole genome shotgun (WGS) entry which is preliminary data.</text>
</comment>
<dbReference type="SUPFAM" id="SSF53448">
    <property type="entry name" value="Nucleotide-diphospho-sugar transferases"/>
    <property type="match status" value="1"/>
</dbReference>
<dbReference type="InterPro" id="IPR029044">
    <property type="entry name" value="Nucleotide-diphossugar_trans"/>
</dbReference>
<reference evidence="2" key="1">
    <citation type="submission" date="2020-06" db="EMBL/GenBank/DDBJ databases">
        <authorList>
            <consortium name="Plant Systems Biology data submission"/>
        </authorList>
    </citation>
    <scope>NUCLEOTIDE SEQUENCE</scope>
    <source>
        <strain evidence="2">D6</strain>
    </source>
</reference>
<keyword evidence="3" id="KW-1185">Reference proteome</keyword>
<organism evidence="2 3">
    <name type="scientific">Seminavis robusta</name>
    <dbReference type="NCBI Taxonomy" id="568900"/>
    <lineage>
        <taxon>Eukaryota</taxon>
        <taxon>Sar</taxon>
        <taxon>Stramenopiles</taxon>
        <taxon>Ochrophyta</taxon>
        <taxon>Bacillariophyta</taxon>
        <taxon>Bacillariophyceae</taxon>
        <taxon>Bacillariophycidae</taxon>
        <taxon>Naviculales</taxon>
        <taxon>Naviculaceae</taxon>
        <taxon>Seminavis</taxon>
    </lineage>
</organism>
<evidence type="ECO:0000313" key="3">
    <source>
        <dbReference type="Proteomes" id="UP001153069"/>
    </source>
</evidence>
<proteinExistence type="predicted"/>
<dbReference type="Proteomes" id="UP001153069">
    <property type="component" value="Unassembled WGS sequence"/>
</dbReference>
<evidence type="ECO:0000256" key="1">
    <source>
        <dbReference type="SAM" id="SignalP"/>
    </source>
</evidence>
<feature type="signal peptide" evidence="1">
    <location>
        <begin position="1"/>
        <end position="31"/>
    </location>
</feature>
<name>A0A9N8ETL5_9STRA</name>
<evidence type="ECO:0000313" key="2">
    <source>
        <dbReference type="EMBL" id="CAB9526140.1"/>
    </source>
</evidence>
<keyword evidence="1" id="KW-0732">Signal</keyword>
<sequence length="348" mass="40099">MQGSQPAAWMAMLILVMTQLLLDERLQSVFANMYRAPQESRGLQLIEETHNTVENDSSYSSFHDECAFARNVTFSNKPPTTTVIVTSNLIPTMPSTAVIEDTLDSLSMLIGLEPNTPIIIAVDGIQPQLDTPESRQRLQDWVSRVRSMFKCHPNVQILTSFVPLHISNTLRMAIQQVTTEFVHIMEHDFPFTKEIDHQLLVRAIRAVPELRIIRFNKRGNHHWKSLVGLAACARNHTYAGMDFHLGKWSNNNHFTTKAYYEWLLEEIGPHHPAPEAKMMTMQNNKNCTYSTWYGQYMYGPVEDGRYLYHIDGKRESYNRTYMFNNHKRCPNATADVPSSVLPWVRCPR</sequence>
<protein>
    <submittedName>
        <fullName evidence="2">Uncharacterized protein</fullName>
    </submittedName>
</protein>